<accession>A0A2I1H3F8</accession>
<dbReference type="EMBL" id="LLXI01001382">
    <property type="protein sequence ID" value="PKY53418.1"/>
    <property type="molecule type" value="Genomic_DNA"/>
</dbReference>
<comment type="caution">
    <text evidence="1">The sequence shown here is derived from an EMBL/GenBank/DDBJ whole genome shotgun (WGS) entry which is preliminary data.</text>
</comment>
<evidence type="ECO:0000313" key="2">
    <source>
        <dbReference type="Proteomes" id="UP000234323"/>
    </source>
</evidence>
<reference evidence="1 2" key="1">
    <citation type="submission" date="2015-10" db="EMBL/GenBank/DDBJ databases">
        <title>Genome analyses suggest a sexual origin of heterokaryosis in a supposedly ancient asexual fungus.</title>
        <authorList>
            <person name="Ropars J."/>
            <person name="Sedzielewska K."/>
            <person name="Noel J."/>
            <person name="Charron P."/>
            <person name="Farinelli L."/>
            <person name="Marton T."/>
            <person name="Kruger M."/>
            <person name="Pelin A."/>
            <person name="Brachmann A."/>
            <person name="Corradi N."/>
        </authorList>
    </citation>
    <scope>NUCLEOTIDE SEQUENCE [LARGE SCALE GENOMIC DNA]</scope>
    <source>
        <strain evidence="1 2">A4</strain>
    </source>
</reference>
<dbReference type="VEuPathDB" id="FungiDB:RhiirA1_484567"/>
<keyword evidence="2" id="KW-1185">Reference proteome</keyword>
<sequence>MSKTKVIECDDDDKKTYKHLNAHSVNPYMDALSTLFQRDIGGYHHHLIESIENLIKWDIHSGGGEIRLEVFKKINAEWELINTRIENYPYKSFSGCDLIYNSLLLFNNDIVILTTFGILIYTFNENNKSISLNYFYHMNLRNQNKMKILKILKRTFSKSTLPLPNLIALD</sequence>
<protein>
    <submittedName>
        <fullName evidence="1">Uncharacterized protein</fullName>
    </submittedName>
</protein>
<name>A0A2I1H3F8_9GLOM</name>
<dbReference type="AlphaFoldDB" id="A0A2I1H3F8"/>
<evidence type="ECO:0000313" key="1">
    <source>
        <dbReference type="EMBL" id="PKY53418.1"/>
    </source>
</evidence>
<organism evidence="1 2">
    <name type="scientific">Rhizophagus irregularis</name>
    <dbReference type="NCBI Taxonomy" id="588596"/>
    <lineage>
        <taxon>Eukaryota</taxon>
        <taxon>Fungi</taxon>
        <taxon>Fungi incertae sedis</taxon>
        <taxon>Mucoromycota</taxon>
        <taxon>Glomeromycotina</taxon>
        <taxon>Glomeromycetes</taxon>
        <taxon>Glomerales</taxon>
        <taxon>Glomeraceae</taxon>
        <taxon>Rhizophagus</taxon>
    </lineage>
</organism>
<gene>
    <name evidence="1" type="ORF">RhiirA4_426000</name>
</gene>
<proteinExistence type="predicted"/>
<dbReference type="Proteomes" id="UP000234323">
    <property type="component" value="Unassembled WGS sequence"/>
</dbReference>